<proteinExistence type="inferred from homology"/>
<organism evidence="6 7">
    <name type="scientific">Olea europaea subsp. europaea</name>
    <dbReference type="NCBI Taxonomy" id="158383"/>
    <lineage>
        <taxon>Eukaryota</taxon>
        <taxon>Viridiplantae</taxon>
        <taxon>Streptophyta</taxon>
        <taxon>Embryophyta</taxon>
        <taxon>Tracheophyta</taxon>
        <taxon>Spermatophyta</taxon>
        <taxon>Magnoliopsida</taxon>
        <taxon>eudicotyledons</taxon>
        <taxon>Gunneridae</taxon>
        <taxon>Pentapetalae</taxon>
        <taxon>asterids</taxon>
        <taxon>lamiids</taxon>
        <taxon>Lamiales</taxon>
        <taxon>Oleaceae</taxon>
        <taxon>Oleeae</taxon>
        <taxon>Olea</taxon>
    </lineage>
</organism>
<gene>
    <name evidence="6" type="ORF">OLEA9_A121176</name>
</gene>
<dbReference type="Pfam" id="PF00462">
    <property type="entry name" value="Glutaredoxin"/>
    <property type="match status" value="1"/>
</dbReference>
<keyword evidence="4" id="KW-0676">Redox-active center</keyword>
<comment type="similarity">
    <text evidence="2">Belongs to the glutaredoxin family. CC-type subfamily.</text>
</comment>
<accession>A0A8S0TX62</accession>
<dbReference type="Gene3D" id="3.40.30.10">
    <property type="entry name" value="Glutaredoxin"/>
    <property type="match status" value="1"/>
</dbReference>
<dbReference type="PANTHER" id="PTHR10168">
    <property type="entry name" value="GLUTAREDOXIN"/>
    <property type="match status" value="1"/>
</dbReference>
<feature type="domain" description="Glutaredoxin" evidence="5">
    <location>
        <begin position="14"/>
        <end position="74"/>
    </location>
</feature>
<keyword evidence="3" id="KW-0963">Cytoplasm</keyword>
<evidence type="ECO:0000313" key="6">
    <source>
        <dbReference type="EMBL" id="CAA3010546.1"/>
    </source>
</evidence>
<dbReference type="InterPro" id="IPR011905">
    <property type="entry name" value="GlrX-like_pln_2"/>
</dbReference>
<dbReference type="Proteomes" id="UP000594638">
    <property type="component" value="Unassembled WGS sequence"/>
</dbReference>
<dbReference type="InterPro" id="IPR002109">
    <property type="entry name" value="Glutaredoxin"/>
</dbReference>
<evidence type="ECO:0000256" key="3">
    <source>
        <dbReference type="ARBA" id="ARBA00022490"/>
    </source>
</evidence>
<dbReference type="AlphaFoldDB" id="A0A8S0TX62"/>
<dbReference type="InterPro" id="IPR036249">
    <property type="entry name" value="Thioredoxin-like_sf"/>
</dbReference>
<evidence type="ECO:0000256" key="2">
    <source>
        <dbReference type="ARBA" id="ARBA00007568"/>
    </source>
</evidence>
<dbReference type="CDD" id="cd03419">
    <property type="entry name" value="GRX_GRXh_1_2_like"/>
    <property type="match status" value="1"/>
</dbReference>
<dbReference type="PROSITE" id="PS51354">
    <property type="entry name" value="GLUTAREDOXIN_2"/>
    <property type="match status" value="1"/>
</dbReference>
<name>A0A8S0TX62_OLEEU</name>
<sequence>MDRIANLASQKAMVMSSKSTCCMCHSIKKLFYEQGVSPTIYKLNEDSRGKEIEWALMRLGCSYAIPAVFINGQLLGSADTLVTLHLDGSLKKLPKDAGDIWL</sequence>
<evidence type="ECO:0000259" key="5">
    <source>
        <dbReference type="Pfam" id="PF00462"/>
    </source>
</evidence>
<dbReference type="GO" id="GO:0005737">
    <property type="term" value="C:cytoplasm"/>
    <property type="evidence" value="ECO:0007669"/>
    <property type="project" value="UniProtKB-SubCell"/>
</dbReference>
<evidence type="ECO:0000313" key="7">
    <source>
        <dbReference type="Proteomes" id="UP000594638"/>
    </source>
</evidence>
<dbReference type="EMBL" id="CACTIH010007346">
    <property type="protein sequence ID" value="CAA3010546.1"/>
    <property type="molecule type" value="Genomic_DNA"/>
</dbReference>
<dbReference type="OrthoDB" id="418495at2759"/>
<evidence type="ECO:0000256" key="1">
    <source>
        <dbReference type="ARBA" id="ARBA00004496"/>
    </source>
</evidence>
<dbReference type="Gramene" id="OE9A121176T1">
    <property type="protein sequence ID" value="OE9A121176C1"/>
    <property type="gene ID" value="OE9A121176"/>
</dbReference>
<comment type="caution">
    <text evidence="6">The sequence shown here is derived from an EMBL/GenBank/DDBJ whole genome shotgun (WGS) entry which is preliminary data.</text>
</comment>
<comment type="subcellular location">
    <subcellularLocation>
        <location evidence="1">Cytoplasm</location>
    </subcellularLocation>
</comment>
<reference evidence="6 7" key="1">
    <citation type="submission" date="2019-12" db="EMBL/GenBank/DDBJ databases">
        <authorList>
            <person name="Alioto T."/>
            <person name="Alioto T."/>
            <person name="Gomez Garrido J."/>
        </authorList>
    </citation>
    <scope>NUCLEOTIDE SEQUENCE [LARGE SCALE GENOMIC DNA]</scope>
</reference>
<keyword evidence="7" id="KW-1185">Reference proteome</keyword>
<protein>
    <submittedName>
        <fullName evidence="6">Monothiol glutaredoxin-S10-like</fullName>
    </submittedName>
</protein>
<dbReference type="NCBIfam" id="TIGR02189">
    <property type="entry name" value="GlrX-like_plant"/>
    <property type="match status" value="1"/>
</dbReference>
<dbReference type="SUPFAM" id="SSF52833">
    <property type="entry name" value="Thioredoxin-like"/>
    <property type="match status" value="1"/>
</dbReference>
<evidence type="ECO:0000256" key="4">
    <source>
        <dbReference type="ARBA" id="ARBA00023284"/>
    </source>
</evidence>